<keyword evidence="4" id="KW-1185">Reference proteome</keyword>
<evidence type="ECO:0000259" key="2">
    <source>
        <dbReference type="Pfam" id="PF00296"/>
    </source>
</evidence>
<keyword evidence="3" id="KW-0560">Oxidoreductase</keyword>
<feature type="domain" description="Luciferase-like" evidence="2">
    <location>
        <begin position="1"/>
        <end position="303"/>
    </location>
</feature>
<protein>
    <submittedName>
        <fullName evidence="3">LLM class flavin-dependent oxidoreductase</fullName>
        <ecNumber evidence="3">1.-.-.-</ecNumber>
    </submittedName>
</protein>
<evidence type="ECO:0000313" key="4">
    <source>
        <dbReference type="Proteomes" id="UP001601059"/>
    </source>
</evidence>
<organism evidence="3 4">
    <name type="scientific">Cytobacillus spartinae</name>
    <dbReference type="NCBI Taxonomy" id="3299023"/>
    <lineage>
        <taxon>Bacteria</taxon>
        <taxon>Bacillati</taxon>
        <taxon>Bacillota</taxon>
        <taxon>Bacilli</taxon>
        <taxon>Bacillales</taxon>
        <taxon>Bacillaceae</taxon>
        <taxon>Cytobacillus</taxon>
    </lineage>
</organism>
<evidence type="ECO:0000313" key="3">
    <source>
        <dbReference type="EMBL" id="MFE8699345.1"/>
    </source>
</evidence>
<dbReference type="InterPro" id="IPR019949">
    <property type="entry name" value="CmoO-like"/>
</dbReference>
<evidence type="ECO:0000256" key="1">
    <source>
        <dbReference type="ARBA" id="ARBA00007789"/>
    </source>
</evidence>
<name>A0ABW6K8R1_9BACI</name>
<dbReference type="NCBIfam" id="TIGR03558">
    <property type="entry name" value="oxido_grp_1"/>
    <property type="match status" value="1"/>
</dbReference>
<dbReference type="SUPFAM" id="SSF51679">
    <property type="entry name" value="Bacterial luciferase-like"/>
    <property type="match status" value="1"/>
</dbReference>
<dbReference type="InterPro" id="IPR050766">
    <property type="entry name" value="Bact_Lucif_Oxidored"/>
</dbReference>
<dbReference type="Gene3D" id="3.20.20.30">
    <property type="entry name" value="Luciferase-like domain"/>
    <property type="match status" value="1"/>
</dbReference>
<dbReference type="RefSeq" id="WP_389357468.1">
    <property type="nucleotide sequence ID" value="NZ_JBIACK010000001.1"/>
</dbReference>
<accession>A0ABW6K8R1</accession>
<dbReference type="EMBL" id="JBIACK010000001">
    <property type="protein sequence ID" value="MFE8699345.1"/>
    <property type="molecule type" value="Genomic_DNA"/>
</dbReference>
<dbReference type="InterPro" id="IPR036661">
    <property type="entry name" value="Luciferase-like_sf"/>
</dbReference>
<sequence>MDLSILDQSPIPSGQTAQAALQASMKLAQSGEKFGYTRYWIAEHHDLEGLACSAPEVMLGYIGANTNTIRLGCGAVLLPHYKPYKVAETYNMLATLFPNRIDIGIGRAPGGSAEATMALSDNFLDGVRKMPEKVNELIQFLHSDFPNDHMFSKVKAKPLPSIVPEPWILGTSKKSALMAAEHGTSYAFGLFMSDQDGVEILDLYKTHFRKGVTKEPKTILTVSVLCGETTEKADDLAWSSYLWRLQNARGEAKGIPSIEIARTYPYTPSEKEGFKDIYKKMIIGTPKEVSSQLIDLKKKYGVDEIMIVTITHQFEDREKSYELIAREFDLISKGGF</sequence>
<dbReference type="Proteomes" id="UP001601059">
    <property type="component" value="Unassembled WGS sequence"/>
</dbReference>
<dbReference type="GO" id="GO:0016491">
    <property type="term" value="F:oxidoreductase activity"/>
    <property type="evidence" value="ECO:0007669"/>
    <property type="project" value="UniProtKB-KW"/>
</dbReference>
<dbReference type="EC" id="1.-.-.-" evidence="3"/>
<comment type="similarity">
    <text evidence="1">To bacterial alkanal monooxygenase alpha and beta chains.</text>
</comment>
<reference evidence="3 4" key="1">
    <citation type="submission" date="2024-08" db="EMBL/GenBank/DDBJ databases">
        <title>Two novel Cytobacillus novel species.</title>
        <authorList>
            <person name="Liu G."/>
        </authorList>
    </citation>
    <scope>NUCLEOTIDE SEQUENCE [LARGE SCALE GENOMIC DNA]</scope>
    <source>
        <strain evidence="3 4">FJAT-54145</strain>
    </source>
</reference>
<dbReference type="PANTHER" id="PTHR30137:SF19">
    <property type="entry name" value="LUCIFERASE-LIKE MONOOXYGENASE"/>
    <property type="match status" value="1"/>
</dbReference>
<dbReference type="Pfam" id="PF00296">
    <property type="entry name" value="Bac_luciferase"/>
    <property type="match status" value="1"/>
</dbReference>
<dbReference type="InterPro" id="IPR011251">
    <property type="entry name" value="Luciferase-like_dom"/>
</dbReference>
<dbReference type="PANTHER" id="PTHR30137">
    <property type="entry name" value="LUCIFERASE-LIKE MONOOXYGENASE"/>
    <property type="match status" value="1"/>
</dbReference>
<gene>
    <name evidence="3" type="ORF">ACFYKX_01780</name>
</gene>
<comment type="caution">
    <text evidence="3">The sequence shown here is derived from an EMBL/GenBank/DDBJ whole genome shotgun (WGS) entry which is preliminary data.</text>
</comment>
<proteinExistence type="predicted"/>